<proteinExistence type="predicted"/>
<dbReference type="STRING" id="1862672.BO225_01520"/>
<dbReference type="AlphaFoldDB" id="A0A1U7NQ67"/>
<gene>
    <name evidence="1" type="ORF">BO225_01520</name>
</gene>
<dbReference type="Proteomes" id="UP000186705">
    <property type="component" value="Unassembled WGS sequence"/>
</dbReference>
<keyword evidence="2" id="KW-1185">Reference proteome</keyword>
<reference evidence="1 2" key="1">
    <citation type="submission" date="2016-11" db="EMBL/GenBank/DDBJ databases">
        <title>Description of two novel members of the family Erysipelotrichaceae: Ileibacterium lipovorans gen. nov., sp. nov. and Dubosiella newyorkensis, gen. nov., sp. nov.</title>
        <authorList>
            <person name="Cox L.M."/>
            <person name="Sohn J."/>
            <person name="Tyrrell K.L."/>
            <person name="Citron D.M."/>
            <person name="Lawson P.A."/>
            <person name="Patel N.B."/>
            <person name="Iizumi T."/>
            <person name="Perez-Perez G.I."/>
            <person name="Goldstein E.J."/>
            <person name="Blaser M.J."/>
        </authorList>
    </citation>
    <scope>NUCLEOTIDE SEQUENCE [LARGE SCALE GENOMIC DNA]</scope>
    <source>
        <strain evidence="1 2">NYU-BL-A4</strain>
    </source>
</reference>
<name>A0A1U7NQ67_9FIRM</name>
<evidence type="ECO:0000313" key="2">
    <source>
        <dbReference type="Proteomes" id="UP000186705"/>
    </source>
</evidence>
<accession>A0A1U7NQ67</accession>
<comment type="caution">
    <text evidence="1">The sequence shown here is derived from an EMBL/GenBank/DDBJ whole genome shotgun (WGS) entry which is preliminary data.</text>
</comment>
<dbReference type="GeneID" id="78274626"/>
<evidence type="ECO:0000313" key="1">
    <source>
        <dbReference type="EMBL" id="OLU47777.1"/>
    </source>
</evidence>
<protein>
    <submittedName>
        <fullName evidence="1">Uncharacterized protein</fullName>
    </submittedName>
</protein>
<dbReference type="RefSeq" id="WP_076340523.1">
    <property type="nucleotide sequence ID" value="NZ_CAJTMI010000015.1"/>
</dbReference>
<dbReference type="EMBL" id="MPKA01000042">
    <property type="protein sequence ID" value="OLU47777.1"/>
    <property type="molecule type" value="Genomic_DNA"/>
</dbReference>
<sequence length="122" mass="14101">MTIKMKANDSVFYVNDVPYPIESIEKIDILMEDKKFKGKTKPFVHQICGGATTIVAHALFEPSGYVGLRIRMKDQTIADYISKEPVYHNTDPYHKDMQVAEEIKRKLLKNQRLQKEKSNNSL</sequence>
<dbReference type="OrthoDB" id="1655630at2"/>
<organism evidence="1 2">
    <name type="scientific">Dubosiella newyorkensis</name>
    <dbReference type="NCBI Taxonomy" id="1862672"/>
    <lineage>
        <taxon>Bacteria</taxon>
        <taxon>Bacillati</taxon>
        <taxon>Bacillota</taxon>
        <taxon>Erysipelotrichia</taxon>
        <taxon>Erysipelotrichales</taxon>
        <taxon>Erysipelotrichaceae</taxon>
        <taxon>Dubosiella</taxon>
    </lineage>
</organism>